<evidence type="ECO:0000256" key="2">
    <source>
        <dbReference type="PROSITE-ProRule" id="PRU00703"/>
    </source>
</evidence>
<feature type="domain" description="CNNM transmembrane" evidence="6">
    <location>
        <begin position="46"/>
        <end position="230"/>
    </location>
</feature>
<keyword evidence="1" id="KW-0677">Repeat</keyword>
<dbReference type="SUPFAM" id="SSF54631">
    <property type="entry name" value="CBS-domain pair"/>
    <property type="match status" value="1"/>
</dbReference>
<evidence type="ECO:0000256" key="4">
    <source>
        <dbReference type="SAM" id="Phobius"/>
    </source>
</evidence>
<protein>
    <recommendedName>
        <fullName evidence="8">CNNM transmembrane domain-containing protein</fullName>
    </recommendedName>
</protein>
<dbReference type="InterPro" id="IPR002550">
    <property type="entry name" value="CNNM"/>
</dbReference>
<feature type="transmembrane region" description="Helical" evidence="4">
    <location>
        <begin position="110"/>
        <end position="129"/>
    </location>
</feature>
<name>A0A085N3U3_9BILA</name>
<keyword evidence="3 4" id="KW-1133">Transmembrane helix</keyword>
<dbReference type="EMBL" id="KL367561">
    <property type="protein sequence ID" value="KFD64139.1"/>
    <property type="molecule type" value="Genomic_DNA"/>
</dbReference>
<dbReference type="Gene3D" id="3.10.580.10">
    <property type="entry name" value="CBS-domain"/>
    <property type="match status" value="1"/>
</dbReference>
<evidence type="ECO:0000259" key="5">
    <source>
        <dbReference type="PROSITE" id="PS51371"/>
    </source>
</evidence>
<dbReference type="Proteomes" id="UP000030758">
    <property type="component" value="Unassembled WGS sequence"/>
</dbReference>
<dbReference type="AlphaFoldDB" id="A0A085N3U3"/>
<sequence length="483" mass="54688">MDTFDKNMTKQYVLIGNFVASCDLLEHSMLNCNGVVFERLSVYSTRTKEFWLFVGAYIFLTLLSGYLSCLVLAISSVDVTTVRVIWRTGKKSDKALATKMFMLIRRYHQVIVALVAINASAIETMPILLDRISNSIVAISVTCLVILLFDEILPLVVCQKYGLSLGAYSAHLVLVLTYLCYPISFPLGYILDVIIGKDVGHLYRRQELKELISRHGPRRDHFQSLFEKEEGKLTEPTQFSGQLSSMEVQVIRGILGLSKKTASDALVPLDKVFMVDYQDEIDKAFVLKVLKCAHRHIPVYSSSRKNIVCCISARRVLRVDPNFRIPVYKFIRSTSLTPSECLSVFTVPESQPLFDVVRKFRLGTLPRLAFVVKIERRKIIEVIGITSQQDVLKAMFTDEEPPPPKPYNDDTSEISLLLIAPRRVMAWLTPCLILKSLSRVDVTLTRLLFPKTDLDLQSRCLNIIFVSSGGNTRRRFLGSFARA</sequence>
<keyword evidence="3 4" id="KW-0472">Membrane</keyword>
<dbReference type="GO" id="GO:0010960">
    <property type="term" value="P:magnesium ion homeostasis"/>
    <property type="evidence" value="ECO:0007669"/>
    <property type="project" value="InterPro"/>
</dbReference>
<dbReference type="InterPro" id="IPR046342">
    <property type="entry name" value="CBS_dom_sf"/>
</dbReference>
<evidence type="ECO:0000259" key="6">
    <source>
        <dbReference type="PROSITE" id="PS51846"/>
    </source>
</evidence>
<proteinExistence type="predicted"/>
<dbReference type="GO" id="GO:0005737">
    <property type="term" value="C:cytoplasm"/>
    <property type="evidence" value="ECO:0007669"/>
    <property type="project" value="TreeGrafter"/>
</dbReference>
<evidence type="ECO:0008006" key="8">
    <source>
        <dbReference type="Google" id="ProtNLM"/>
    </source>
</evidence>
<feature type="transmembrane region" description="Helical" evidence="4">
    <location>
        <begin position="135"/>
        <end position="158"/>
    </location>
</feature>
<evidence type="ECO:0000313" key="7">
    <source>
        <dbReference type="EMBL" id="KFD64139.1"/>
    </source>
</evidence>
<evidence type="ECO:0000256" key="1">
    <source>
        <dbReference type="ARBA" id="ARBA00022737"/>
    </source>
</evidence>
<reference evidence="7" key="1">
    <citation type="journal article" date="2014" name="Nat. Genet.">
        <title>Genome and transcriptome of the porcine whipworm Trichuris suis.</title>
        <authorList>
            <person name="Jex A.R."/>
            <person name="Nejsum P."/>
            <person name="Schwarz E.M."/>
            <person name="Hu L."/>
            <person name="Young N.D."/>
            <person name="Hall R.S."/>
            <person name="Korhonen P.K."/>
            <person name="Liao S."/>
            <person name="Thamsborg S."/>
            <person name="Xia J."/>
            <person name="Xu P."/>
            <person name="Wang S."/>
            <person name="Scheerlinck J.P."/>
            <person name="Hofmann A."/>
            <person name="Sternberg P.W."/>
            <person name="Wang J."/>
            <person name="Gasser R.B."/>
        </authorList>
    </citation>
    <scope>NUCLEOTIDE SEQUENCE [LARGE SCALE GENOMIC DNA]</scope>
    <source>
        <strain evidence="7">DCEP-RM93F</strain>
    </source>
</reference>
<evidence type="ECO:0000256" key="3">
    <source>
        <dbReference type="PROSITE-ProRule" id="PRU01193"/>
    </source>
</evidence>
<keyword evidence="2" id="KW-0129">CBS domain</keyword>
<feature type="domain" description="CBS" evidence="5">
    <location>
        <begin position="336"/>
        <end position="402"/>
    </location>
</feature>
<dbReference type="GO" id="GO:0016020">
    <property type="term" value="C:membrane"/>
    <property type="evidence" value="ECO:0007669"/>
    <property type="project" value="UniProtKB-UniRule"/>
</dbReference>
<dbReference type="InterPro" id="IPR045095">
    <property type="entry name" value="ACDP"/>
</dbReference>
<dbReference type="Pfam" id="PF01595">
    <property type="entry name" value="CNNM"/>
    <property type="match status" value="1"/>
</dbReference>
<feature type="transmembrane region" description="Helical" evidence="4">
    <location>
        <begin position="170"/>
        <end position="191"/>
    </location>
</feature>
<dbReference type="GO" id="GO:0030026">
    <property type="term" value="P:intracellular manganese ion homeostasis"/>
    <property type="evidence" value="ECO:0007669"/>
    <property type="project" value="TreeGrafter"/>
</dbReference>
<dbReference type="Pfam" id="PF00571">
    <property type="entry name" value="CBS"/>
    <property type="match status" value="1"/>
</dbReference>
<dbReference type="PANTHER" id="PTHR12064">
    <property type="entry name" value="METAL TRANSPORTER CNNM"/>
    <property type="match status" value="1"/>
</dbReference>
<gene>
    <name evidence="7" type="ORF">M514_04667</name>
</gene>
<dbReference type="PANTHER" id="PTHR12064:SF97">
    <property type="entry name" value="METAL TRANSPORTER CNNM-5"/>
    <property type="match status" value="1"/>
</dbReference>
<keyword evidence="3 4" id="KW-0812">Transmembrane</keyword>
<dbReference type="PROSITE" id="PS51846">
    <property type="entry name" value="CNNM"/>
    <property type="match status" value="1"/>
</dbReference>
<organism evidence="7">
    <name type="scientific">Trichuris suis</name>
    <name type="common">pig whipworm</name>
    <dbReference type="NCBI Taxonomy" id="68888"/>
    <lineage>
        <taxon>Eukaryota</taxon>
        <taxon>Metazoa</taxon>
        <taxon>Ecdysozoa</taxon>
        <taxon>Nematoda</taxon>
        <taxon>Enoplea</taxon>
        <taxon>Dorylaimia</taxon>
        <taxon>Trichinellida</taxon>
        <taxon>Trichuridae</taxon>
        <taxon>Trichuris</taxon>
    </lineage>
</organism>
<dbReference type="InterPro" id="IPR000644">
    <property type="entry name" value="CBS_dom"/>
</dbReference>
<feature type="transmembrane region" description="Helical" evidence="4">
    <location>
        <begin position="50"/>
        <end position="74"/>
    </location>
</feature>
<dbReference type="PROSITE" id="PS51371">
    <property type="entry name" value="CBS"/>
    <property type="match status" value="1"/>
</dbReference>
<dbReference type="PROSITE" id="PS51257">
    <property type="entry name" value="PROKAR_LIPOPROTEIN"/>
    <property type="match status" value="1"/>
</dbReference>
<accession>A0A085N3U3</accession>